<comment type="caution">
    <text evidence="1">The sequence shown here is derived from an EMBL/GenBank/DDBJ whole genome shotgun (WGS) entry which is preliminary data.</text>
</comment>
<name>A0A7W8JVU7_9DEIO</name>
<protein>
    <submittedName>
        <fullName evidence="1">Uncharacterized protein</fullName>
    </submittedName>
</protein>
<proteinExistence type="predicted"/>
<reference evidence="1 2" key="1">
    <citation type="submission" date="2020-08" db="EMBL/GenBank/DDBJ databases">
        <title>Genomic Encyclopedia of Type Strains, Phase IV (KMG-IV): sequencing the most valuable type-strain genomes for metagenomic binning, comparative biology and taxonomic classification.</title>
        <authorList>
            <person name="Goeker M."/>
        </authorList>
    </citation>
    <scope>NUCLEOTIDE SEQUENCE [LARGE SCALE GENOMIC DNA]</scope>
    <source>
        <strain evidence="1 2">DSM 27939</strain>
    </source>
</reference>
<dbReference type="Proteomes" id="UP000552709">
    <property type="component" value="Unassembled WGS sequence"/>
</dbReference>
<accession>A0A7W8JVU7</accession>
<evidence type="ECO:0000313" key="2">
    <source>
        <dbReference type="Proteomes" id="UP000552709"/>
    </source>
</evidence>
<keyword evidence="2" id="KW-1185">Reference proteome</keyword>
<sequence length="39" mass="4092">MTHPPAPLGQVTALSTPLAAHDDDALTALSNLLLILNER</sequence>
<organism evidence="1 2">
    <name type="scientific">Deinococcus humi</name>
    <dbReference type="NCBI Taxonomy" id="662880"/>
    <lineage>
        <taxon>Bacteria</taxon>
        <taxon>Thermotogati</taxon>
        <taxon>Deinococcota</taxon>
        <taxon>Deinococci</taxon>
        <taxon>Deinococcales</taxon>
        <taxon>Deinococcaceae</taxon>
        <taxon>Deinococcus</taxon>
    </lineage>
</organism>
<evidence type="ECO:0000313" key="1">
    <source>
        <dbReference type="EMBL" id="MBB5364175.1"/>
    </source>
</evidence>
<dbReference type="EMBL" id="JACHFL010000009">
    <property type="protein sequence ID" value="MBB5364175.1"/>
    <property type="molecule type" value="Genomic_DNA"/>
</dbReference>
<dbReference type="AlphaFoldDB" id="A0A7W8JVU7"/>
<gene>
    <name evidence="1" type="ORF">HNQ08_003283</name>
</gene>